<evidence type="ECO:0000256" key="1">
    <source>
        <dbReference type="ARBA" id="ARBA00022679"/>
    </source>
</evidence>
<dbReference type="InterPro" id="IPR011712">
    <property type="entry name" value="Sig_transdc_His_kin_sub3_dim/P"/>
</dbReference>
<evidence type="ECO:0000256" key="2">
    <source>
        <dbReference type="ARBA" id="ARBA00022777"/>
    </source>
</evidence>
<dbReference type="PANTHER" id="PTHR24421:SF62">
    <property type="entry name" value="SENSORY TRANSDUCTION HISTIDINE KINASE"/>
    <property type="match status" value="1"/>
</dbReference>
<evidence type="ECO:0000256" key="4">
    <source>
        <dbReference type="SAM" id="MobiDB-lite"/>
    </source>
</evidence>
<feature type="transmembrane region" description="Helical" evidence="5">
    <location>
        <begin position="655"/>
        <end position="674"/>
    </location>
</feature>
<keyword evidence="8" id="KW-1185">Reference proteome</keyword>
<dbReference type="Gene3D" id="1.20.5.1930">
    <property type="match status" value="1"/>
</dbReference>
<dbReference type="InterPro" id="IPR011123">
    <property type="entry name" value="Y_Y_Y"/>
</dbReference>
<dbReference type="Proteomes" id="UP000515312">
    <property type="component" value="Chromosome"/>
</dbReference>
<keyword evidence="3" id="KW-0902">Two-component regulatory system</keyword>
<organism evidence="7 8">
    <name type="scientific">Alloacidobacterium dinghuense</name>
    <dbReference type="NCBI Taxonomy" id="2763107"/>
    <lineage>
        <taxon>Bacteria</taxon>
        <taxon>Pseudomonadati</taxon>
        <taxon>Acidobacteriota</taxon>
        <taxon>Terriglobia</taxon>
        <taxon>Terriglobales</taxon>
        <taxon>Acidobacteriaceae</taxon>
        <taxon>Alloacidobacterium</taxon>
    </lineage>
</organism>
<dbReference type="EMBL" id="CP060394">
    <property type="protein sequence ID" value="QNI32571.1"/>
    <property type="molecule type" value="Genomic_DNA"/>
</dbReference>
<evidence type="ECO:0000313" key="7">
    <source>
        <dbReference type="EMBL" id="QNI32571.1"/>
    </source>
</evidence>
<dbReference type="Pfam" id="PF07494">
    <property type="entry name" value="Reg_prop"/>
    <property type="match status" value="2"/>
</dbReference>
<dbReference type="SUPFAM" id="SSF63829">
    <property type="entry name" value="Calcium-dependent phosphotriesterase"/>
    <property type="match status" value="2"/>
</dbReference>
<accession>A0A7G8BJ51</accession>
<dbReference type="SMART" id="SM00387">
    <property type="entry name" value="HATPase_c"/>
    <property type="match status" value="1"/>
</dbReference>
<dbReference type="RefSeq" id="WP_186743525.1">
    <property type="nucleotide sequence ID" value="NZ_CP060394.1"/>
</dbReference>
<keyword evidence="5" id="KW-1133">Transmembrane helix</keyword>
<dbReference type="AlphaFoldDB" id="A0A7G8BJ51"/>
<protein>
    <recommendedName>
        <fullName evidence="6">Histidine kinase/HSP90-like ATPase domain-containing protein</fullName>
    </recommendedName>
</protein>
<reference evidence="7 8" key="1">
    <citation type="submission" date="2020-08" db="EMBL/GenBank/DDBJ databases">
        <title>Edaphobacter telluris sp. nov. and Acidobacterium dinghuensis sp. nov., two acidobacteria isolated from forest soil.</title>
        <authorList>
            <person name="Fu J."/>
            <person name="Qiu L."/>
        </authorList>
    </citation>
    <scope>NUCLEOTIDE SEQUENCE [LARGE SCALE GENOMIC DNA]</scope>
    <source>
        <strain evidence="7">4Y35</strain>
    </source>
</reference>
<sequence length="923" mass="102209">MLLLALCASAQQFSVTSWGHKDGLPSTTVYALTQTKDGFLWIGTGDGLIRFDGFQFVQLEMPSAALNPLGSVTTLVAINSDGLLIGTVAGRLINWNGKIEVHTTLDSAVEHVQEMVDHTFEVKTHNKIFHLGNTLSTISSEAISDLQADRTKERTLAQTVHLNLFSESAIRKILHGAGGATWLATENEGLFRIGQRGDIQHFTNSTGLPSDHISDIFEDREGNIWVGTQNGLARLRQDKFITYTTRDGLLSDIANSLVPASDGGIWISSRSGLEHFAGAGSTHDIRFKGRTANNLLLLKDGALLLSTPAGIERLFPRETHSPQIIPDTQHIEQMAQSENGDIWLYGQQVGLWHSRSGSKPERVNEPALVGQVVACMHGGQRDQVWLGLDSGEVVQRPFAGSHIFATADGLTGGAIRFLSPQPDGTLWVASDKGLAFFDGEHFHHWNRSSGLPGDRLIWAIPDQRGNLWLGYSTGIARLSVSELLQPSSRNQPQYDFYDDGDGLKSNPEAHGNSPVALTSDGRLWTSMSEGIGVIDLAHVHLNAVVPPVHILDLTADGHSLAPVNGVRIPAHTRTLQISYTGISLTEPRKVRFRYRLQGFESDWQDPGSRRNAFYTNLHPRLYRFQVLAANNDGIWNETGDSVTFDILPAFYQTRWFLVLCTLVILSLIFITYRLRIRFAARELRARYEERLAERTRIAQDLHDNLIQEMMGISLQLEIADEVTDDESTAKGPIRRAVALSQAALANGRDALHILRQKPFSRTDIENTLRDTAQSMTGSKEAIRFAISGKERPIQALTGEEIVQILREALRNAIQHGVQSEIIIRSEYGEESVTFVLRDNGPGIREEILREGKPGHFGIRGMRERAGRIGSSLTLNSSASTGTEWTLHVPAKNAYEAEDIPMNLPTFERFLQSIGRFLTGRRRP</sequence>
<dbReference type="InterPro" id="IPR013783">
    <property type="entry name" value="Ig-like_fold"/>
</dbReference>
<keyword evidence="1" id="KW-0808">Transferase</keyword>
<dbReference type="GO" id="GO:0016020">
    <property type="term" value="C:membrane"/>
    <property type="evidence" value="ECO:0007669"/>
    <property type="project" value="InterPro"/>
</dbReference>
<dbReference type="Pfam" id="PF02518">
    <property type="entry name" value="HATPase_c"/>
    <property type="match status" value="1"/>
</dbReference>
<keyword evidence="5" id="KW-0472">Membrane</keyword>
<keyword evidence="5" id="KW-0812">Transmembrane</keyword>
<dbReference type="InterPro" id="IPR050482">
    <property type="entry name" value="Sensor_HK_TwoCompSys"/>
</dbReference>
<evidence type="ECO:0000259" key="6">
    <source>
        <dbReference type="SMART" id="SM00387"/>
    </source>
</evidence>
<dbReference type="CDD" id="cd16917">
    <property type="entry name" value="HATPase_UhpB-NarQ-NarX-like"/>
    <property type="match status" value="1"/>
</dbReference>
<dbReference type="KEGG" id="adin:H7849_00635"/>
<gene>
    <name evidence="7" type="ORF">H7849_00635</name>
</gene>
<dbReference type="GO" id="GO:0046983">
    <property type="term" value="F:protein dimerization activity"/>
    <property type="evidence" value="ECO:0007669"/>
    <property type="project" value="InterPro"/>
</dbReference>
<evidence type="ECO:0000256" key="3">
    <source>
        <dbReference type="ARBA" id="ARBA00023012"/>
    </source>
</evidence>
<evidence type="ECO:0000256" key="5">
    <source>
        <dbReference type="SAM" id="Phobius"/>
    </source>
</evidence>
<dbReference type="InterPro" id="IPR036890">
    <property type="entry name" value="HATPase_C_sf"/>
</dbReference>
<dbReference type="Pfam" id="PF07495">
    <property type="entry name" value="Y_Y_Y"/>
    <property type="match status" value="1"/>
</dbReference>
<dbReference type="InterPro" id="IPR003594">
    <property type="entry name" value="HATPase_dom"/>
</dbReference>
<keyword evidence="2" id="KW-0418">Kinase</keyword>
<dbReference type="Gene3D" id="2.130.10.10">
    <property type="entry name" value="YVTN repeat-like/Quinoprotein amine dehydrogenase"/>
    <property type="match status" value="2"/>
</dbReference>
<dbReference type="Gene3D" id="2.60.40.10">
    <property type="entry name" value="Immunoglobulins"/>
    <property type="match status" value="1"/>
</dbReference>
<feature type="region of interest" description="Disordered" evidence="4">
    <location>
        <begin position="489"/>
        <end position="515"/>
    </location>
</feature>
<dbReference type="InterPro" id="IPR015943">
    <property type="entry name" value="WD40/YVTN_repeat-like_dom_sf"/>
</dbReference>
<feature type="domain" description="Histidine kinase/HSP90-like ATPase" evidence="6">
    <location>
        <begin position="796"/>
        <end position="892"/>
    </location>
</feature>
<dbReference type="Pfam" id="PF07730">
    <property type="entry name" value="HisKA_3"/>
    <property type="match status" value="1"/>
</dbReference>
<proteinExistence type="predicted"/>
<dbReference type="GO" id="GO:0000155">
    <property type="term" value="F:phosphorelay sensor kinase activity"/>
    <property type="evidence" value="ECO:0007669"/>
    <property type="project" value="InterPro"/>
</dbReference>
<dbReference type="PANTHER" id="PTHR24421">
    <property type="entry name" value="NITRATE/NITRITE SENSOR PROTEIN NARX-RELATED"/>
    <property type="match status" value="1"/>
</dbReference>
<dbReference type="SUPFAM" id="SSF55874">
    <property type="entry name" value="ATPase domain of HSP90 chaperone/DNA topoisomerase II/histidine kinase"/>
    <property type="match status" value="1"/>
</dbReference>
<evidence type="ECO:0000313" key="8">
    <source>
        <dbReference type="Proteomes" id="UP000515312"/>
    </source>
</evidence>
<dbReference type="InterPro" id="IPR011110">
    <property type="entry name" value="Reg_prop"/>
</dbReference>
<name>A0A7G8BJ51_9BACT</name>
<dbReference type="Gene3D" id="3.30.565.10">
    <property type="entry name" value="Histidine kinase-like ATPase, C-terminal domain"/>
    <property type="match status" value="1"/>
</dbReference>